<evidence type="ECO:0000256" key="10">
    <source>
        <dbReference type="ARBA" id="ARBA00023136"/>
    </source>
</evidence>
<dbReference type="InterPro" id="IPR045863">
    <property type="entry name" value="CorA_TM1_TM2"/>
</dbReference>
<feature type="transmembrane region" description="Helical" evidence="11">
    <location>
        <begin position="302"/>
        <end position="322"/>
    </location>
</feature>
<keyword evidence="6 11" id="KW-0812">Transmembrane</keyword>
<keyword evidence="5" id="KW-0997">Cell inner membrane</keyword>
<evidence type="ECO:0000256" key="8">
    <source>
        <dbReference type="ARBA" id="ARBA00022989"/>
    </source>
</evidence>
<sequence length="328" mass="37153">MINAHIVRDGTLYSAVTNPEHLPPEAIWIDLYDPGREEEERLEQVLGLNLPTQEDMVEIEETSRVSKTKDALFMTVVAVCRSDSHDPTTVPITFVLTPKRLVTVRYDTPQSFKIFKSQCDRQQVQVESATDVLVAMWNTMVDRLADIIERIGADLDVLSREIFRYSNGRPGQPSRKRRRPRRPLEAVLSDVGHSQDVVFRIRESLQSLDRVFAFARANLRSDAAAIGLEALERDLRSLHDYTVDLINKVQFMLDATVGLIGIQQNAIIKIISIVSVVLTPPTLVASIYGMNFQHMPELGWSLGYPYALGLMAATGILPYLFFKWRGWL</sequence>
<gene>
    <name evidence="12" type="ORF">J2851_000677</name>
</gene>
<dbReference type="InterPro" id="IPR002523">
    <property type="entry name" value="MgTranspt_CorA/ZnTranspt_ZntB"/>
</dbReference>
<dbReference type="SUPFAM" id="SSF143865">
    <property type="entry name" value="CorA soluble domain-like"/>
    <property type="match status" value="1"/>
</dbReference>
<dbReference type="Pfam" id="PF01544">
    <property type="entry name" value="CorA"/>
    <property type="match status" value="1"/>
</dbReference>
<protein>
    <submittedName>
        <fullName evidence="12">Magnesium transporter</fullName>
    </submittedName>
</protein>
<dbReference type="RefSeq" id="WP_209763990.1">
    <property type="nucleotide sequence ID" value="NZ_JAGINP010000002.1"/>
</dbReference>
<accession>A0ABS4SHN3</accession>
<proteinExistence type="inferred from homology"/>
<organism evidence="12 13">
    <name type="scientific">Azospirillum rugosum</name>
    <dbReference type="NCBI Taxonomy" id="416170"/>
    <lineage>
        <taxon>Bacteria</taxon>
        <taxon>Pseudomonadati</taxon>
        <taxon>Pseudomonadota</taxon>
        <taxon>Alphaproteobacteria</taxon>
        <taxon>Rhodospirillales</taxon>
        <taxon>Azospirillaceae</taxon>
        <taxon>Azospirillum</taxon>
    </lineage>
</organism>
<evidence type="ECO:0000313" key="12">
    <source>
        <dbReference type="EMBL" id="MBP2290935.1"/>
    </source>
</evidence>
<evidence type="ECO:0000256" key="1">
    <source>
        <dbReference type="ARBA" id="ARBA00004651"/>
    </source>
</evidence>
<dbReference type="Proteomes" id="UP000781958">
    <property type="component" value="Unassembled WGS sequence"/>
</dbReference>
<evidence type="ECO:0000256" key="2">
    <source>
        <dbReference type="ARBA" id="ARBA00009765"/>
    </source>
</evidence>
<keyword evidence="4" id="KW-1003">Cell membrane</keyword>
<dbReference type="PANTHER" id="PTHR46494">
    <property type="entry name" value="CORA FAMILY METAL ION TRANSPORTER (EUROFUNG)"/>
    <property type="match status" value="1"/>
</dbReference>
<comment type="caution">
    <text evidence="12">The sequence shown here is derived from an EMBL/GenBank/DDBJ whole genome shotgun (WGS) entry which is preliminary data.</text>
</comment>
<evidence type="ECO:0000256" key="11">
    <source>
        <dbReference type="SAM" id="Phobius"/>
    </source>
</evidence>
<keyword evidence="8 11" id="KW-1133">Transmembrane helix</keyword>
<dbReference type="Gene3D" id="3.30.460.20">
    <property type="entry name" value="CorA soluble domain-like"/>
    <property type="match status" value="1"/>
</dbReference>
<keyword evidence="10 11" id="KW-0472">Membrane</keyword>
<dbReference type="EMBL" id="JAGINP010000002">
    <property type="protein sequence ID" value="MBP2290935.1"/>
    <property type="molecule type" value="Genomic_DNA"/>
</dbReference>
<dbReference type="Gene3D" id="1.20.58.340">
    <property type="entry name" value="Magnesium transport protein CorA, transmembrane region"/>
    <property type="match status" value="1"/>
</dbReference>
<dbReference type="SUPFAM" id="SSF144083">
    <property type="entry name" value="Magnesium transport protein CorA, transmembrane region"/>
    <property type="match status" value="1"/>
</dbReference>
<evidence type="ECO:0000256" key="7">
    <source>
        <dbReference type="ARBA" id="ARBA00022833"/>
    </source>
</evidence>
<evidence type="ECO:0000256" key="9">
    <source>
        <dbReference type="ARBA" id="ARBA00023065"/>
    </source>
</evidence>
<keyword evidence="9" id="KW-0406">Ion transport</keyword>
<evidence type="ECO:0000256" key="6">
    <source>
        <dbReference type="ARBA" id="ARBA00022692"/>
    </source>
</evidence>
<evidence type="ECO:0000256" key="3">
    <source>
        <dbReference type="ARBA" id="ARBA00022448"/>
    </source>
</evidence>
<evidence type="ECO:0000256" key="5">
    <source>
        <dbReference type="ARBA" id="ARBA00022519"/>
    </source>
</evidence>
<evidence type="ECO:0000313" key="13">
    <source>
        <dbReference type="Proteomes" id="UP000781958"/>
    </source>
</evidence>
<keyword evidence="13" id="KW-1185">Reference proteome</keyword>
<comment type="similarity">
    <text evidence="2">Belongs to the CorA metal ion transporter (MIT) (TC 1.A.35) family.</text>
</comment>
<keyword evidence="7" id="KW-0862">Zinc</keyword>
<dbReference type="CDD" id="cd12837">
    <property type="entry name" value="EcCorA-like_u1"/>
    <property type="match status" value="1"/>
</dbReference>
<reference evidence="12 13" key="1">
    <citation type="submission" date="2021-03" db="EMBL/GenBank/DDBJ databases">
        <title>Genomic Encyclopedia of Type Strains, Phase III (KMG-III): the genomes of soil and plant-associated and newly described type strains.</title>
        <authorList>
            <person name="Whitman W."/>
        </authorList>
    </citation>
    <scope>NUCLEOTIDE SEQUENCE [LARGE SCALE GENOMIC DNA]</scope>
    <source>
        <strain evidence="12 13">IMMIB AFH-6</strain>
    </source>
</reference>
<comment type="subcellular location">
    <subcellularLocation>
        <location evidence="1">Cell membrane</location>
        <topology evidence="1">Multi-pass membrane protein</topology>
    </subcellularLocation>
</comment>
<feature type="transmembrane region" description="Helical" evidence="11">
    <location>
        <begin position="270"/>
        <end position="290"/>
    </location>
</feature>
<dbReference type="PANTHER" id="PTHR46494:SF3">
    <property type="entry name" value="ZINC TRANSPORT PROTEIN ZNTB"/>
    <property type="match status" value="1"/>
</dbReference>
<keyword evidence="3" id="KW-0813">Transport</keyword>
<evidence type="ECO:0000256" key="4">
    <source>
        <dbReference type="ARBA" id="ARBA00022475"/>
    </source>
</evidence>
<dbReference type="InterPro" id="IPR045861">
    <property type="entry name" value="CorA_cytoplasmic_dom"/>
</dbReference>
<name>A0ABS4SHN3_9PROT</name>